<evidence type="ECO:0000313" key="1">
    <source>
        <dbReference type="EMBL" id="WTW62822.1"/>
    </source>
</evidence>
<dbReference type="Gene3D" id="3.40.50.300">
    <property type="entry name" value="P-loop containing nucleotide triphosphate hydrolases"/>
    <property type="match status" value="1"/>
</dbReference>
<dbReference type="EMBL" id="CP108318">
    <property type="protein sequence ID" value="WTW62822.1"/>
    <property type="molecule type" value="Genomic_DNA"/>
</dbReference>
<dbReference type="AlphaFoldDB" id="A0AAU2V5S8"/>
<keyword evidence="1" id="KW-0067">ATP-binding</keyword>
<name>A0AAU2V5S8_9ACTN</name>
<proteinExistence type="predicted"/>
<dbReference type="SUPFAM" id="SSF52540">
    <property type="entry name" value="P-loop containing nucleoside triphosphate hydrolases"/>
    <property type="match status" value="1"/>
</dbReference>
<protein>
    <submittedName>
        <fullName evidence="1">ATP-binding protein</fullName>
    </submittedName>
</protein>
<dbReference type="GO" id="GO:0005524">
    <property type="term" value="F:ATP binding"/>
    <property type="evidence" value="ECO:0007669"/>
    <property type="project" value="UniProtKB-KW"/>
</dbReference>
<dbReference type="PIRSF" id="PIRSF037081">
    <property type="entry name" value="P-loop_All4644_prd"/>
    <property type="match status" value="1"/>
</dbReference>
<dbReference type="InterPro" id="IPR017101">
    <property type="entry name" value="P-loop_ATP/GTP-bd_All4644_prd"/>
</dbReference>
<accession>A0AAU2V5S8</accession>
<dbReference type="InterPro" id="IPR027417">
    <property type="entry name" value="P-loop_NTPase"/>
</dbReference>
<sequence>MTDTTFPAPVLIVLLGAAGSGKSTTAAAWPPESVLELDTFRELIGDHVPPTEATEEAIHALGTVVERRLARRLTTVVDADHTGAAVRSKLLTIAERHGIPTVALVMATPLQLCLDRNALRPAHLRLPKDLVREQYARALDATPQLRAEGFDHIEALFGGAPPV</sequence>
<keyword evidence="1" id="KW-0547">Nucleotide-binding</keyword>
<gene>
    <name evidence="1" type="ORF">OG549_20425</name>
</gene>
<reference evidence="1" key="1">
    <citation type="submission" date="2022-10" db="EMBL/GenBank/DDBJ databases">
        <title>The complete genomes of actinobacterial strains from the NBC collection.</title>
        <authorList>
            <person name="Joergensen T.S."/>
            <person name="Alvarez Arevalo M."/>
            <person name="Sterndorff E.B."/>
            <person name="Faurdal D."/>
            <person name="Vuksanovic O."/>
            <person name="Mourched A.-S."/>
            <person name="Charusanti P."/>
            <person name="Shaw S."/>
            <person name="Blin K."/>
            <person name="Weber T."/>
        </authorList>
    </citation>
    <scope>NUCLEOTIDE SEQUENCE</scope>
    <source>
        <strain evidence="1">NBC_00003</strain>
    </source>
</reference>
<dbReference type="Pfam" id="PF13671">
    <property type="entry name" value="AAA_33"/>
    <property type="match status" value="1"/>
</dbReference>
<organism evidence="1">
    <name type="scientific">Streptomyces sp. NBC_00003</name>
    <dbReference type="NCBI Taxonomy" id="2903608"/>
    <lineage>
        <taxon>Bacteria</taxon>
        <taxon>Bacillati</taxon>
        <taxon>Actinomycetota</taxon>
        <taxon>Actinomycetes</taxon>
        <taxon>Kitasatosporales</taxon>
        <taxon>Streptomycetaceae</taxon>
        <taxon>Streptomyces</taxon>
    </lineage>
</organism>